<keyword evidence="2" id="KW-0812">Transmembrane</keyword>
<dbReference type="AlphaFoldDB" id="A0A2P7SIY5"/>
<feature type="transmembrane region" description="Helical" evidence="2">
    <location>
        <begin position="170"/>
        <end position="188"/>
    </location>
</feature>
<feature type="transmembrane region" description="Helical" evidence="2">
    <location>
        <begin position="20"/>
        <end position="38"/>
    </location>
</feature>
<dbReference type="InterPro" id="IPR014550">
    <property type="entry name" value="UCP028704_OpgC"/>
</dbReference>
<name>A0A2P7SIY5_9HYPH</name>
<reference evidence="3 4" key="1">
    <citation type="submission" date="2018-03" db="EMBL/GenBank/DDBJ databases">
        <title>The draft genome of Mesorhizobium soli JCM 19897.</title>
        <authorList>
            <person name="Li L."/>
            <person name="Liu L."/>
            <person name="Liang L."/>
            <person name="Wang T."/>
            <person name="Zhang X."/>
        </authorList>
    </citation>
    <scope>NUCLEOTIDE SEQUENCE [LARGE SCALE GENOMIC DNA]</scope>
    <source>
        <strain evidence="3 4">JCM 19897</strain>
    </source>
</reference>
<dbReference type="Pfam" id="PF10129">
    <property type="entry name" value="OpgC_C"/>
    <property type="match status" value="1"/>
</dbReference>
<comment type="caution">
    <text evidence="3">The sequence shown here is derived from an EMBL/GenBank/DDBJ whole genome shotgun (WGS) entry which is preliminary data.</text>
</comment>
<feature type="transmembrane region" description="Helical" evidence="2">
    <location>
        <begin position="273"/>
        <end position="292"/>
    </location>
</feature>
<evidence type="ECO:0008006" key="5">
    <source>
        <dbReference type="Google" id="ProtNLM"/>
    </source>
</evidence>
<feature type="compositionally biased region" description="Pro residues" evidence="1">
    <location>
        <begin position="391"/>
        <end position="400"/>
    </location>
</feature>
<feature type="transmembrane region" description="Helical" evidence="2">
    <location>
        <begin position="44"/>
        <end position="65"/>
    </location>
</feature>
<feature type="transmembrane region" description="Helical" evidence="2">
    <location>
        <begin position="146"/>
        <end position="163"/>
    </location>
</feature>
<organism evidence="3 4">
    <name type="scientific">Pseudaminobacter soli</name>
    <name type="common">ex Li et al. 2025</name>
    <dbReference type="NCBI Taxonomy" id="1295366"/>
    <lineage>
        <taxon>Bacteria</taxon>
        <taxon>Pseudomonadati</taxon>
        <taxon>Pseudomonadota</taxon>
        <taxon>Alphaproteobacteria</taxon>
        <taxon>Hyphomicrobiales</taxon>
        <taxon>Phyllobacteriaceae</taxon>
        <taxon>Pseudaminobacter</taxon>
    </lineage>
</organism>
<feature type="transmembrane region" description="Helical" evidence="2">
    <location>
        <begin position="231"/>
        <end position="253"/>
    </location>
</feature>
<feature type="region of interest" description="Disordered" evidence="1">
    <location>
        <begin position="369"/>
        <end position="400"/>
    </location>
</feature>
<keyword evidence="2" id="KW-1133">Transmembrane helix</keyword>
<proteinExistence type="predicted"/>
<dbReference type="PANTHER" id="PTHR38592:SF3">
    <property type="entry name" value="BLL4819 PROTEIN"/>
    <property type="match status" value="1"/>
</dbReference>
<accession>A0A2P7SIY5</accession>
<evidence type="ECO:0000256" key="2">
    <source>
        <dbReference type="SAM" id="Phobius"/>
    </source>
</evidence>
<dbReference type="OrthoDB" id="9775975at2"/>
<dbReference type="RefSeq" id="WP_106723522.1">
    <property type="nucleotide sequence ID" value="NZ_PXYL01000003.1"/>
</dbReference>
<evidence type="ECO:0000256" key="1">
    <source>
        <dbReference type="SAM" id="MobiDB-lite"/>
    </source>
</evidence>
<dbReference type="Proteomes" id="UP000240653">
    <property type="component" value="Unassembled WGS sequence"/>
</dbReference>
<keyword evidence="4" id="KW-1185">Reference proteome</keyword>
<sequence length="400" mass="43455">MTITNTPYQRDTRIDVFRALALLTIFVNHVPGTIYEYLTHKNFGFSDSAEAFVLISGIAIGIAYGPKFKPGNRLLMTLKAWRRAGVLYVTHIMTTVGTLAIFAGAAVYFARPDLLTMINIEAVMADTPRTLVGIATLGHQLGYNNILSMYAAVLLMLPLFLLLGNVSLKLTVAISGLIWLVAGIWQIAPVNYPTPGYWFLNPLSWQFLFVIGFAAMLHVKRGGEIAFKPWLAGLSAAYLLLSLLWVRVPLWGVDVSFGLPTVLTGFDKTFLSLPRLAHVLALAYLIAVIPALSNMARTRADNPLAVLGKHSLPVFIAGTILAMIGQVMKTVSPGGLVYDTVLISTGVALQFALAYYLEWLPKIGWGGRKPAAPEPLRTMTGPKPLGGKSPSPLPARSPVR</sequence>
<feature type="transmembrane region" description="Helical" evidence="2">
    <location>
        <begin position="203"/>
        <end position="219"/>
    </location>
</feature>
<feature type="compositionally biased region" description="Low complexity" evidence="1">
    <location>
        <begin position="381"/>
        <end position="390"/>
    </location>
</feature>
<dbReference type="EMBL" id="PXYL01000003">
    <property type="protein sequence ID" value="PSJ62440.1"/>
    <property type="molecule type" value="Genomic_DNA"/>
</dbReference>
<dbReference type="PIRSF" id="PIRSF028704">
    <property type="entry name" value="UPC028704"/>
    <property type="match status" value="1"/>
</dbReference>
<feature type="transmembrane region" description="Helical" evidence="2">
    <location>
        <begin position="336"/>
        <end position="357"/>
    </location>
</feature>
<dbReference type="PANTHER" id="PTHR38592">
    <property type="entry name" value="BLL4819 PROTEIN"/>
    <property type="match status" value="1"/>
</dbReference>
<evidence type="ECO:0000313" key="4">
    <source>
        <dbReference type="Proteomes" id="UP000240653"/>
    </source>
</evidence>
<feature type="transmembrane region" description="Helical" evidence="2">
    <location>
        <begin position="86"/>
        <end position="110"/>
    </location>
</feature>
<keyword evidence="2" id="KW-0472">Membrane</keyword>
<gene>
    <name evidence="3" type="ORF">C7I85_08565</name>
</gene>
<protein>
    <recommendedName>
        <fullName evidence="5">OpgC protein</fullName>
    </recommendedName>
</protein>
<evidence type="ECO:0000313" key="3">
    <source>
        <dbReference type="EMBL" id="PSJ62440.1"/>
    </source>
</evidence>
<feature type="transmembrane region" description="Helical" evidence="2">
    <location>
        <begin position="304"/>
        <end position="324"/>
    </location>
</feature>